<dbReference type="PANTHER" id="PTHR22600:SF21">
    <property type="entry name" value="BETA-HEXOSAMINIDASE A"/>
    <property type="match status" value="1"/>
</dbReference>
<gene>
    <name evidence="18" type="ORF">DCHRY22_LOCUS4831</name>
</gene>
<dbReference type="GO" id="GO:0008270">
    <property type="term" value="F:zinc ion binding"/>
    <property type="evidence" value="ECO:0007669"/>
    <property type="project" value="UniProtKB-KW"/>
</dbReference>
<comment type="catalytic activity">
    <reaction evidence="1">
        <text>Hydrolysis of terminal non-reducing N-acetyl-D-hexosamine residues in N-acetyl-beta-D-hexosaminides.</text>
        <dbReference type="EC" id="3.2.1.52"/>
    </reaction>
</comment>
<organism evidence="18 19">
    <name type="scientific">Danaus chrysippus</name>
    <name type="common">African queen</name>
    <dbReference type="NCBI Taxonomy" id="151541"/>
    <lineage>
        <taxon>Eukaryota</taxon>
        <taxon>Metazoa</taxon>
        <taxon>Ecdysozoa</taxon>
        <taxon>Arthropoda</taxon>
        <taxon>Hexapoda</taxon>
        <taxon>Insecta</taxon>
        <taxon>Pterygota</taxon>
        <taxon>Neoptera</taxon>
        <taxon>Endopterygota</taxon>
        <taxon>Lepidoptera</taxon>
        <taxon>Glossata</taxon>
        <taxon>Ditrysia</taxon>
        <taxon>Papilionoidea</taxon>
        <taxon>Nymphalidae</taxon>
        <taxon>Danainae</taxon>
        <taxon>Danaini</taxon>
        <taxon>Danaina</taxon>
        <taxon>Danaus</taxon>
        <taxon>Anosia</taxon>
    </lineage>
</organism>
<evidence type="ECO:0000313" key="18">
    <source>
        <dbReference type="EMBL" id="CAG9563729.1"/>
    </source>
</evidence>
<dbReference type="GO" id="GO:0005764">
    <property type="term" value="C:lysosome"/>
    <property type="evidence" value="ECO:0007669"/>
    <property type="project" value="TreeGrafter"/>
</dbReference>
<dbReference type="Proteomes" id="UP000789524">
    <property type="component" value="Unassembled WGS sequence"/>
</dbReference>
<evidence type="ECO:0000256" key="11">
    <source>
        <dbReference type="ARBA" id="ARBA00070325"/>
    </source>
</evidence>
<dbReference type="InterPro" id="IPR017853">
    <property type="entry name" value="GH"/>
</dbReference>
<keyword evidence="10" id="KW-0624">Polysaccharide degradation</keyword>
<evidence type="ECO:0000256" key="2">
    <source>
        <dbReference type="ARBA" id="ARBA00006285"/>
    </source>
</evidence>
<dbReference type="GO" id="GO:0000272">
    <property type="term" value="P:polysaccharide catabolic process"/>
    <property type="evidence" value="ECO:0007669"/>
    <property type="project" value="UniProtKB-KW"/>
</dbReference>
<dbReference type="SMART" id="SM00343">
    <property type="entry name" value="ZnF_C2HC"/>
    <property type="match status" value="2"/>
</dbReference>
<dbReference type="PANTHER" id="PTHR22600">
    <property type="entry name" value="BETA-HEXOSAMINIDASE"/>
    <property type="match status" value="1"/>
</dbReference>
<dbReference type="SUPFAM" id="SSF51445">
    <property type="entry name" value="(Trans)glycosidases"/>
    <property type="match status" value="1"/>
</dbReference>
<dbReference type="CDD" id="cd06562">
    <property type="entry name" value="GH20_HexA_HexB-like"/>
    <property type="match status" value="1"/>
</dbReference>
<evidence type="ECO:0000256" key="9">
    <source>
        <dbReference type="ARBA" id="ARBA00023295"/>
    </source>
</evidence>
<dbReference type="GO" id="GO:0004563">
    <property type="term" value="F:beta-N-acetylhexosaminidase activity"/>
    <property type="evidence" value="ECO:0007669"/>
    <property type="project" value="UniProtKB-EC"/>
</dbReference>
<keyword evidence="8" id="KW-0119">Carbohydrate metabolism</keyword>
<dbReference type="InterPro" id="IPR001878">
    <property type="entry name" value="Znf_CCHC"/>
</dbReference>
<evidence type="ECO:0000256" key="1">
    <source>
        <dbReference type="ARBA" id="ARBA00001231"/>
    </source>
</evidence>
<dbReference type="SUPFAM" id="SSF57756">
    <property type="entry name" value="Retrovirus zinc finger-like domains"/>
    <property type="match status" value="1"/>
</dbReference>
<feature type="compositionally biased region" description="Low complexity" evidence="16">
    <location>
        <begin position="511"/>
        <end position="522"/>
    </location>
</feature>
<sequence>MSLINQSINQQVQQETCDILTNAVERYIYVIKNKSGLHVRERKLRAHRRTDDVYKGKINQLMITLTSPCEEYPHIDMVESYNLSVADTSQLTSTSIWGVLRGLETFSQLFYLSNDRNELYINKTDIIDFPRYKHRGILLDTSRHYATPSTILKLLESISINKMNVFHWHIVDDQSFPYESEKFPEISERGAYDSSMVYTKEDILMIIDFARNRGIRVIPEFDVPGHTASWGLAYPGVLTECYDKQKMVGLGPMEPTKNITYKLLADLFAEVQDLFPDKYFHVGGDEVELQCWSSNPHLRDYMNKNNIKVTDLHSLFMRNVLPLLSNSSKVIVWQEVFDEGVPLSKDTLVQVWKYGWVAEMLSVLTSGHKVLFSAAWYLDALNQKWTDLYTHDPRGMVMDVTDNSSLAQGVVGGEACMWGEMIDDRSVMTRVWPRASAVAERLWSAVEGSYYIVPAEAYHRIEEHTCRMIRRGIDSGPPSGPGFCIEDRLLPEKRLRPPLGRTSTAPPPQEAAPAQKEQPKATKAGKGKGKGKKSPSAPTSQAGASAAPAPAQAPVREDALLPSTTPSNEPWKKVVGKKQRKGKKPVPESPAANKAPAGKRRKLVPPKTAAVVVTLTAEAVTRGETYESVLRRARANIDPVQPSEGRVTCRRTQTGARIFEFSGAQGSAKADTFASQLKEVIADTAKIARPLKCVTLEVTDLDDSVTQEEVVAAVAALGGCDIAAIKGRAIRPGRGGMGSLRLECPVVAAKAVLAKGRLPVGFSSAGVRALEDEPMRCYKCFGIGHTRALCPSAAERTDLCFRCGKGGHRSTACEATKPHCAVCADSGRPADHIMTGRKCRPPLKKGKAQVTTRPAAAAVTAIPVPVPTTEGSAMNTD</sequence>
<dbReference type="Gene3D" id="4.10.60.10">
    <property type="entry name" value="Zinc finger, CCHC-type"/>
    <property type="match status" value="1"/>
</dbReference>
<feature type="region of interest" description="Disordered" evidence="16">
    <location>
        <begin position="495"/>
        <end position="604"/>
    </location>
</feature>
<keyword evidence="15" id="KW-0862">Zinc</keyword>
<evidence type="ECO:0000256" key="10">
    <source>
        <dbReference type="ARBA" id="ARBA00023326"/>
    </source>
</evidence>
<feature type="domain" description="CCHC-type" evidence="17">
    <location>
        <begin position="800"/>
        <end position="813"/>
    </location>
</feature>
<dbReference type="SUPFAM" id="SSF55545">
    <property type="entry name" value="beta-N-acetylhexosaminidase-like domain"/>
    <property type="match status" value="1"/>
</dbReference>
<evidence type="ECO:0000256" key="4">
    <source>
        <dbReference type="ARBA" id="ARBA00022729"/>
    </source>
</evidence>
<evidence type="ECO:0000256" key="6">
    <source>
        <dbReference type="ARBA" id="ARBA00023024"/>
    </source>
</evidence>
<dbReference type="GO" id="GO:0006032">
    <property type="term" value="P:chitin catabolic process"/>
    <property type="evidence" value="ECO:0007669"/>
    <property type="project" value="UniProtKB-KW"/>
</dbReference>
<evidence type="ECO:0000256" key="16">
    <source>
        <dbReference type="SAM" id="MobiDB-lite"/>
    </source>
</evidence>
<evidence type="ECO:0000259" key="17">
    <source>
        <dbReference type="PROSITE" id="PS50158"/>
    </source>
</evidence>
<dbReference type="FunFam" id="3.20.20.80:FF:000063">
    <property type="entry name" value="Beta-hexosaminidase"/>
    <property type="match status" value="1"/>
</dbReference>
<dbReference type="GO" id="GO:0030203">
    <property type="term" value="P:glycosaminoglycan metabolic process"/>
    <property type="evidence" value="ECO:0007669"/>
    <property type="project" value="TreeGrafter"/>
</dbReference>
<keyword evidence="9" id="KW-0326">Glycosidase</keyword>
<comment type="similarity">
    <text evidence="2">Belongs to the glycosyl hydrolase 20 family.</text>
</comment>
<comment type="caution">
    <text evidence="18">The sequence shown here is derived from an EMBL/GenBank/DDBJ whole genome shotgun (WGS) entry which is preliminary data.</text>
</comment>
<feature type="compositionally biased region" description="Basic residues" evidence="16">
    <location>
        <begin position="523"/>
        <end position="533"/>
    </location>
</feature>
<evidence type="ECO:0000313" key="19">
    <source>
        <dbReference type="Proteomes" id="UP000789524"/>
    </source>
</evidence>
<dbReference type="InterPro" id="IPR036875">
    <property type="entry name" value="Znf_CCHC_sf"/>
</dbReference>
<keyword evidence="4" id="KW-0732">Signal</keyword>
<dbReference type="PRINTS" id="PR00738">
    <property type="entry name" value="GLHYDRLASE20"/>
</dbReference>
<dbReference type="GO" id="GO:0006689">
    <property type="term" value="P:ganglioside catabolic process"/>
    <property type="evidence" value="ECO:0007669"/>
    <property type="project" value="TreeGrafter"/>
</dbReference>
<dbReference type="GO" id="GO:0003676">
    <property type="term" value="F:nucleic acid binding"/>
    <property type="evidence" value="ECO:0007669"/>
    <property type="project" value="InterPro"/>
</dbReference>
<dbReference type="InterPro" id="IPR025705">
    <property type="entry name" value="Beta_hexosaminidase_sua/sub"/>
</dbReference>
<evidence type="ECO:0000256" key="7">
    <source>
        <dbReference type="ARBA" id="ARBA00023180"/>
    </source>
</evidence>
<evidence type="ECO:0000256" key="8">
    <source>
        <dbReference type="ARBA" id="ARBA00023277"/>
    </source>
</evidence>
<keyword evidence="5" id="KW-0378">Hydrolase</keyword>
<dbReference type="OrthoDB" id="428480at2759"/>
<dbReference type="Pfam" id="PF00728">
    <property type="entry name" value="Glyco_hydro_20"/>
    <property type="match status" value="1"/>
</dbReference>
<protein>
    <recommendedName>
        <fullName evidence="11">Chitooligosaccharidolytic beta-N-acetylglucosaminidase</fullName>
        <ecNumber evidence="3">3.2.1.52</ecNumber>
    </recommendedName>
    <alternativeName>
        <fullName evidence="13">Beta-GlcNAcase</fullName>
    </alternativeName>
    <alternativeName>
        <fullName evidence="12">Beta-hexosaminidase</fullName>
    </alternativeName>
</protein>
<dbReference type="Gene3D" id="3.20.20.80">
    <property type="entry name" value="Glycosidases"/>
    <property type="match status" value="1"/>
</dbReference>
<feature type="compositionally biased region" description="Low complexity" evidence="16">
    <location>
        <begin position="534"/>
        <end position="554"/>
    </location>
</feature>
<dbReference type="Pfam" id="PF14845">
    <property type="entry name" value="Glycohydro_20b2"/>
    <property type="match status" value="1"/>
</dbReference>
<evidence type="ECO:0000256" key="13">
    <source>
        <dbReference type="ARBA" id="ARBA00076749"/>
    </source>
</evidence>
<dbReference type="PROSITE" id="PS50158">
    <property type="entry name" value="ZF_CCHC"/>
    <property type="match status" value="1"/>
</dbReference>
<dbReference type="EC" id="3.2.1.52" evidence="3"/>
<feature type="active site" description="Proton donor" evidence="14">
    <location>
        <position position="286"/>
    </location>
</feature>
<dbReference type="EMBL" id="CAKASE010000050">
    <property type="protein sequence ID" value="CAG9563729.1"/>
    <property type="molecule type" value="Genomic_DNA"/>
</dbReference>
<dbReference type="InterPro" id="IPR029019">
    <property type="entry name" value="HEX_eukaryotic_N"/>
</dbReference>
<keyword evidence="7" id="KW-0325">Glycoprotein</keyword>
<keyword evidence="15" id="KW-0479">Metal-binding</keyword>
<keyword evidence="6" id="KW-0146">Chitin degradation</keyword>
<dbReference type="AlphaFoldDB" id="A0A8J2VRJ3"/>
<evidence type="ECO:0000256" key="15">
    <source>
        <dbReference type="PROSITE-ProRule" id="PRU00047"/>
    </source>
</evidence>
<evidence type="ECO:0000256" key="5">
    <source>
        <dbReference type="ARBA" id="ARBA00022801"/>
    </source>
</evidence>
<name>A0A8J2VRJ3_9NEOP</name>
<keyword evidence="19" id="KW-1185">Reference proteome</keyword>
<dbReference type="InterPro" id="IPR015883">
    <property type="entry name" value="Glyco_hydro_20_cat"/>
</dbReference>
<dbReference type="InterPro" id="IPR029018">
    <property type="entry name" value="Hex-like_dom2"/>
</dbReference>
<feature type="compositionally biased region" description="Basic residues" evidence="16">
    <location>
        <begin position="574"/>
        <end position="584"/>
    </location>
</feature>
<dbReference type="GO" id="GO:0016020">
    <property type="term" value="C:membrane"/>
    <property type="evidence" value="ECO:0007669"/>
    <property type="project" value="TreeGrafter"/>
</dbReference>
<evidence type="ECO:0000256" key="14">
    <source>
        <dbReference type="PIRSR" id="PIRSR625705-1"/>
    </source>
</evidence>
<evidence type="ECO:0000256" key="12">
    <source>
        <dbReference type="ARBA" id="ARBA00076634"/>
    </source>
</evidence>
<accession>A0A8J2VRJ3</accession>
<proteinExistence type="inferred from homology"/>
<dbReference type="Gene3D" id="3.30.379.10">
    <property type="entry name" value="Chitobiase/beta-hexosaminidase domain 2-like"/>
    <property type="match status" value="1"/>
</dbReference>
<keyword evidence="15" id="KW-0863">Zinc-finger</keyword>
<evidence type="ECO:0000256" key="3">
    <source>
        <dbReference type="ARBA" id="ARBA00012663"/>
    </source>
</evidence>
<reference evidence="18" key="1">
    <citation type="submission" date="2021-09" db="EMBL/GenBank/DDBJ databases">
        <authorList>
            <person name="Martin H S."/>
        </authorList>
    </citation>
    <scope>NUCLEOTIDE SEQUENCE</scope>
</reference>